<keyword evidence="2" id="KW-1185">Reference proteome</keyword>
<proteinExistence type="predicted"/>
<sequence length="63" mass="7363">MEVGNSKKRRGWCALRSGRRKASVSFSDRAHPPPFRLFLLLTTKVCRFIKPDVYRSERGNRIL</sequence>
<name>U1WZQ2_ANEAE</name>
<gene>
    <name evidence="1" type="ORF">HMPREF0083_04184</name>
</gene>
<protein>
    <submittedName>
        <fullName evidence="1">Uncharacterized protein</fullName>
    </submittedName>
</protein>
<accession>U1WZQ2</accession>
<reference evidence="1 2" key="1">
    <citation type="submission" date="2013-08" db="EMBL/GenBank/DDBJ databases">
        <authorList>
            <person name="Weinstock G."/>
            <person name="Sodergren E."/>
            <person name="Wylie T."/>
            <person name="Fulton L."/>
            <person name="Fulton R."/>
            <person name="Fronick C."/>
            <person name="O'Laughlin M."/>
            <person name="Godfrey J."/>
            <person name="Miner T."/>
            <person name="Herter B."/>
            <person name="Appelbaum E."/>
            <person name="Cordes M."/>
            <person name="Lek S."/>
            <person name="Wollam A."/>
            <person name="Pepin K.H."/>
            <person name="Palsikar V.B."/>
            <person name="Mitreva M."/>
            <person name="Wilson R.K."/>
        </authorList>
    </citation>
    <scope>NUCLEOTIDE SEQUENCE [LARGE SCALE GENOMIC DNA]</scope>
    <source>
        <strain evidence="1 2">ATCC 12856</strain>
    </source>
</reference>
<dbReference type="EMBL" id="AWSJ01000253">
    <property type="protein sequence ID" value="ERI07743.1"/>
    <property type="molecule type" value="Genomic_DNA"/>
</dbReference>
<dbReference type="STRING" id="649747.HMPREF0083_04184"/>
<dbReference type="AlphaFoldDB" id="U1WZQ2"/>
<organism evidence="1 2">
    <name type="scientific">Aneurinibacillus aneurinilyticus ATCC 12856</name>
    <dbReference type="NCBI Taxonomy" id="649747"/>
    <lineage>
        <taxon>Bacteria</taxon>
        <taxon>Bacillati</taxon>
        <taxon>Bacillota</taxon>
        <taxon>Bacilli</taxon>
        <taxon>Bacillales</taxon>
        <taxon>Paenibacillaceae</taxon>
        <taxon>Aneurinibacillus group</taxon>
        <taxon>Aneurinibacillus</taxon>
    </lineage>
</organism>
<dbReference type="Proteomes" id="UP000016511">
    <property type="component" value="Unassembled WGS sequence"/>
</dbReference>
<evidence type="ECO:0000313" key="1">
    <source>
        <dbReference type="EMBL" id="ERI07743.1"/>
    </source>
</evidence>
<dbReference type="HOGENOM" id="CLU_199501_0_0_9"/>
<evidence type="ECO:0000313" key="2">
    <source>
        <dbReference type="Proteomes" id="UP000016511"/>
    </source>
</evidence>
<comment type="caution">
    <text evidence="1">The sequence shown here is derived from an EMBL/GenBank/DDBJ whole genome shotgun (WGS) entry which is preliminary data.</text>
</comment>